<sequence length="50" mass="5491">MQSILSILVNKDLVMATKRLNSTSHAVENENSVVQDDDLDIAVFTADTVE</sequence>
<reference evidence="1" key="1">
    <citation type="submission" date="2014-12" db="EMBL/GenBank/DDBJ databases">
        <title>Insight into the proteome of Arion vulgaris.</title>
        <authorList>
            <person name="Aradska J."/>
            <person name="Bulat T."/>
            <person name="Smidak R."/>
            <person name="Sarate P."/>
            <person name="Gangsoo J."/>
            <person name="Sialana F."/>
            <person name="Bilban M."/>
            <person name="Lubec G."/>
        </authorList>
    </citation>
    <scope>NUCLEOTIDE SEQUENCE</scope>
    <source>
        <tissue evidence="1">Skin</tissue>
    </source>
</reference>
<organism evidence="1">
    <name type="scientific">Arion vulgaris</name>
    <dbReference type="NCBI Taxonomy" id="1028688"/>
    <lineage>
        <taxon>Eukaryota</taxon>
        <taxon>Metazoa</taxon>
        <taxon>Spiralia</taxon>
        <taxon>Lophotrochozoa</taxon>
        <taxon>Mollusca</taxon>
        <taxon>Gastropoda</taxon>
        <taxon>Heterobranchia</taxon>
        <taxon>Euthyneura</taxon>
        <taxon>Panpulmonata</taxon>
        <taxon>Eupulmonata</taxon>
        <taxon>Stylommatophora</taxon>
        <taxon>Helicina</taxon>
        <taxon>Arionoidea</taxon>
        <taxon>Arionidae</taxon>
        <taxon>Arion</taxon>
    </lineage>
</organism>
<feature type="non-terminal residue" evidence="1">
    <location>
        <position position="50"/>
    </location>
</feature>
<dbReference type="AlphaFoldDB" id="A0A0B6Y4B2"/>
<accession>A0A0B6Y4B2</accession>
<evidence type="ECO:0000313" key="1">
    <source>
        <dbReference type="EMBL" id="CEK50696.1"/>
    </source>
</evidence>
<protein>
    <submittedName>
        <fullName evidence="1">Uncharacterized protein</fullName>
    </submittedName>
</protein>
<proteinExistence type="predicted"/>
<dbReference type="EMBL" id="HACG01003831">
    <property type="protein sequence ID" value="CEK50696.1"/>
    <property type="molecule type" value="Transcribed_RNA"/>
</dbReference>
<name>A0A0B6Y4B2_9EUPU</name>
<gene>
    <name evidence="1" type="primary">ORF11455</name>
</gene>